<gene>
    <name evidence="2" type="ORF">F2Q69_00052760</name>
</gene>
<protein>
    <submittedName>
        <fullName evidence="2">Uncharacterized protein</fullName>
    </submittedName>
</protein>
<proteinExistence type="predicted"/>
<accession>A0A8S9MMV9</accession>
<evidence type="ECO:0000256" key="1">
    <source>
        <dbReference type="SAM" id="MobiDB-lite"/>
    </source>
</evidence>
<dbReference type="Proteomes" id="UP000712600">
    <property type="component" value="Unassembled WGS sequence"/>
</dbReference>
<organism evidence="2 3">
    <name type="scientific">Brassica cretica</name>
    <name type="common">Mustard</name>
    <dbReference type="NCBI Taxonomy" id="69181"/>
    <lineage>
        <taxon>Eukaryota</taxon>
        <taxon>Viridiplantae</taxon>
        <taxon>Streptophyta</taxon>
        <taxon>Embryophyta</taxon>
        <taxon>Tracheophyta</taxon>
        <taxon>Spermatophyta</taxon>
        <taxon>Magnoliopsida</taxon>
        <taxon>eudicotyledons</taxon>
        <taxon>Gunneridae</taxon>
        <taxon>Pentapetalae</taxon>
        <taxon>rosids</taxon>
        <taxon>malvids</taxon>
        <taxon>Brassicales</taxon>
        <taxon>Brassicaceae</taxon>
        <taxon>Brassiceae</taxon>
        <taxon>Brassica</taxon>
    </lineage>
</organism>
<dbReference type="EMBL" id="QGKX02002183">
    <property type="protein sequence ID" value="KAF3484771.1"/>
    <property type="molecule type" value="Genomic_DNA"/>
</dbReference>
<evidence type="ECO:0000313" key="3">
    <source>
        <dbReference type="Proteomes" id="UP000712600"/>
    </source>
</evidence>
<comment type="caution">
    <text evidence="2">The sequence shown here is derived from an EMBL/GenBank/DDBJ whole genome shotgun (WGS) entry which is preliminary data.</text>
</comment>
<name>A0A8S9MMV9_BRACR</name>
<evidence type="ECO:0000313" key="2">
    <source>
        <dbReference type="EMBL" id="KAF3484771.1"/>
    </source>
</evidence>
<dbReference type="AlphaFoldDB" id="A0A8S9MMV9"/>
<feature type="compositionally biased region" description="Polar residues" evidence="1">
    <location>
        <begin position="34"/>
        <end position="53"/>
    </location>
</feature>
<sequence length="84" mass="8625">MPVLLKNAPSNSPNGGVGLTTLSNSSIWRVGPITPSNSSNGRVGPTTMSNSPNGRVGPIIMDELDRPCFLHAILVAPSSVIGSN</sequence>
<feature type="region of interest" description="Disordered" evidence="1">
    <location>
        <begin position="30"/>
        <end position="57"/>
    </location>
</feature>
<reference evidence="2" key="1">
    <citation type="submission" date="2019-12" db="EMBL/GenBank/DDBJ databases">
        <title>Genome sequencing and annotation of Brassica cretica.</title>
        <authorList>
            <person name="Studholme D.J."/>
            <person name="Sarris P."/>
        </authorList>
    </citation>
    <scope>NUCLEOTIDE SEQUENCE</scope>
    <source>
        <strain evidence="2">PFS-109/04</strain>
        <tissue evidence="2">Leaf</tissue>
    </source>
</reference>